<dbReference type="EMBL" id="CAJHUC010002940">
    <property type="protein sequence ID" value="CAD7704655.1"/>
    <property type="molecule type" value="Genomic_DNA"/>
</dbReference>
<feature type="region of interest" description="Disordered" evidence="5">
    <location>
        <begin position="950"/>
        <end position="971"/>
    </location>
</feature>
<feature type="region of interest" description="Disordered" evidence="5">
    <location>
        <begin position="521"/>
        <end position="636"/>
    </location>
</feature>
<evidence type="ECO:0000313" key="8">
    <source>
        <dbReference type="EMBL" id="CAD7704655.1"/>
    </source>
</evidence>
<feature type="region of interest" description="Disordered" evidence="5">
    <location>
        <begin position="1511"/>
        <end position="1572"/>
    </location>
</feature>
<evidence type="ECO:0008006" key="10">
    <source>
        <dbReference type="Google" id="ProtNLM"/>
    </source>
</evidence>
<evidence type="ECO:0000259" key="6">
    <source>
        <dbReference type="Pfam" id="PF11935"/>
    </source>
</evidence>
<feature type="region of interest" description="Disordered" evidence="5">
    <location>
        <begin position="332"/>
        <end position="473"/>
    </location>
</feature>
<feature type="region of interest" description="Disordered" evidence="5">
    <location>
        <begin position="688"/>
        <end position="749"/>
    </location>
</feature>
<feature type="coiled-coil region" evidence="4">
    <location>
        <begin position="1477"/>
        <end position="1504"/>
    </location>
</feature>
<feature type="domain" description="Symplekin/Pta1 N-terminal" evidence="6">
    <location>
        <begin position="103"/>
        <end position="319"/>
    </location>
</feature>
<evidence type="ECO:0000256" key="4">
    <source>
        <dbReference type="SAM" id="Coils"/>
    </source>
</evidence>
<feature type="compositionally biased region" description="Basic and acidic residues" evidence="5">
    <location>
        <begin position="698"/>
        <end position="724"/>
    </location>
</feature>
<feature type="compositionally biased region" description="Basic and acidic residues" evidence="5">
    <location>
        <begin position="1554"/>
        <end position="1572"/>
    </location>
</feature>
<evidence type="ECO:0000256" key="1">
    <source>
        <dbReference type="ARBA" id="ARBA00004123"/>
    </source>
</evidence>
<comment type="caution">
    <text evidence="8">The sequence shown here is derived from an EMBL/GenBank/DDBJ whole genome shotgun (WGS) entry which is preliminary data.</text>
</comment>
<evidence type="ECO:0000259" key="7">
    <source>
        <dbReference type="Pfam" id="PF12295"/>
    </source>
</evidence>
<dbReference type="InterPro" id="IPR032460">
    <property type="entry name" value="Symplekin/Pta1_N"/>
</dbReference>
<dbReference type="PANTHER" id="PTHR15245">
    <property type="entry name" value="SYMPLEKIN-RELATED"/>
    <property type="match status" value="1"/>
</dbReference>
<sequence>MDDDAAAAAAGGVAAPILAELRQLGDDEQRVTCLTKLIELCHRQPGAAEGILQDVLALDYSRNGARVREEVVGLLDMVVAPQLSAPAVQRVADHLHRWLQDEQSVVRSVLQAGCRLVRIAMACAAVKGADTQHTDAWRQAWQRVWLFASDGCDVALGSGSGAVQLYGAKLMETIVIAFTAQETPEVPGLPSVAIPTNHPILQPTVLFQDGEDSLRKLLRLADAQQAGSPKGPANIVTFKALGSVARLRSVFLGRILPPLLGLAKSGKFRVAGSTQEQTSGVEVSIATALKEALVAALRSRDATQWRNKLVEGLEAIGAAGVADQLVKAMDRQAAKEQRTRKAVRRQSDDDIDPKRQKREDMTGDTPESVDGQPGTNTLARNGHAGAEDLWDPRPGSAANLKPSSGQRPSAPPPNSSFWSHSSSQQANTQGATRGAYQENIEPRGGQGMPTGDPMGVGALSAVDGKGEAEGGGRGRLDVTQVRAILGLLVGTKQRALLQAFVKNLDVRILADVVVANLQYLPERPTTGPSTASAAPLTPSQPGASADKPAADGPPAQEASMVPPPPPPFPPPPHRDEEPPTSVAQPQAVNTPFTQPTVTTSWHQDPANAAKEPKGVCLPERGQATPDGIHLPEDSLPKSLHQSNAMLAPTEGDSTAVDPKLHSTAKLLGGDMPGASVLLAQSVDDLQASAAQTSNADAPRGEGTEADGGESRQETKAGIRAENRAAMDTSTSQGAPINGQSDGRTGNGDVKAAVHGETAKFGSLDAMDVDGANVGDRMDARGLEGEKLEVEESKDEKVKAGVLGLGLGAGLAGGYPMDVKKQEEDLGQGEGMSDTEEAGESGDEQVEVDTTTRLPDDGAPRLALRPRTLTPDQRQSLMQLSVSPLIRANTSNSRHASFSQGVMAKLAGTPKDGSPMDAILDHIVDMFPEMSGRELAVKWLYSVFVAHGPPTVTPPNSVSPPKATAPEAAGDMDVDAAKSDDAGAKEKSDQGEAADCLVSSSGIGHYEYALSLLLERISDKLQDPRDKTFKQLLLDAPALPPTPLKAFLAALTARGPAWSTTSLSVALELMKERPPLQSAMLELILEAATSDRDDTREKAIRLIKNRLFRDFSAQVEVFATQALQRLEDHEPQSEAVEGREGGTGEGAEENEGGGEVSGAGEAMEEAPAEASPWMRYCNLYMVLCTMKGSMLRGLLMVYANASRGAQAAIHSYTKQLAEAIGIHSPKLLALIDDPPPGSEHLLLMMLTVVQDRVPPPPVVNACLKQYEKTKDTRFLMPALLGMAKRDALAWVPRLAALPEAAFSQGVLMLIRRRGADEAVEPNEVLVALNRARLSEVGVTVLQLRAALDHCLRGMAQIFDQKALAAALNKLVEEQTLPLLFMRMVILSVGRERGLRRFVLDTLLSGSVVKEKIRPDRNQWRGYLMLLRRTAPMSHRHLLALPTELLKAAVEELPGEFAGGLLGYVEGPGCDVRVPADSLAAVRAAVKRAEERRRAAEAKANAEAEVGGEDCAVAGEAGDERLVGRGEHQQEKPGDGAEEKPSEEASEAKGSVRNGDLGEERDPGGEASEAKEQD</sequence>
<comment type="subcellular location">
    <subcellularLocation>
        <location evidence="1">Nucleus</location>
    </subcellularLocation>
</comment>
<reference evidence="8" key="1">
    <citation type="submission" date="2020-12" db="EMBL/GenBank/DDBJ databases">
        <authorList>
            <person name="Iha C."/>
        </authorList>
    </citation>
    <scope>NUCLEOTIDE SEQUENCE</scope>
</reference>
<keyword evidence="2" id="KW-0507">mRNA processing</keyword>
<feature type="region of interest" description="Disordered" evidence="5">
    <location>
        <begin position="822"/>
        <end position="845"/>
    </location>
</feature>
<gene>
    <name evidence="8" type="ORF">OSTQU699_LOCUS10010</name>
</gene>
<evidence type="ECO:0000313" key="9">
    <source>
        <dbReference type="Proteomes" id="UP000708148"/>
    </source>
</evidence>
<feature type="compositionally biased region" description="Polar residues" evidence="5">
    <location>
        <begin position="581"/>
        <end position="602"/>
    </location>
</feature>
<dbReference type="InterPro" id="IPR022075">
    <property type="entry name" value="Symplekin_C"/>
</dbReference>
<feature type="compositionally biased region" description="Polar residues" evidence="5">
    <location>
        <begin position="727"/>
        <end position="743"/>
    </location>
</feature>
<dbReference type="OrthoDB" id="331600at2759"/>
<name>A0A8S1JCE7_9CHLO</name>
<feature type="domain" description="Symplekin C-terminal" evidence="7">
    <location>
        <begin position="1270"/>
        <end position="1450"/>
    </location>
</feature>
<protein>
    <recommendedName>
        <fullName evidence="10">Symplekin</fullName>
    </recommendedName>
</protein>
<evidence type="ECO:0000256" key="3">
    <source>
        <dbReference type="ARBA" id="ARBA00023242"/>
    </source>
</evidence>
<dbReference type="Gene3D" id="1.25.10.10">
    <property type="entry name" value="Leucine-rich Repeat Variant"/>
    <property type="match status" value="1"/>
</dbReference>
<dbReference type="GO" id="GO:0005847">
    <property type="term" value="C:mRNA cleavage and polyadenylation specificity factor complex"/>
    <property type="evidence" value="ECO:0007669"/>
    <property type="project" value="TreeGrafter"/>
</dbReference>
<organism evidence="8 9">
    <name type="scientific">Ostreobium quekettii</name>
    <dbReference type="NCBI Taxonomy" id="121088"/>
    <lineage>
        <taxon>Eukaryota</taxon>
        <taxon>Viridiplantae</taxon>
        <taxon>Chlorophyta</taxon>
        <taxon>core chlorophytes</taxon>
        <taxon>Ulvophyceae</taxon>
        <taxon>TCBD clade</taxon>
        <taxon>Bryopsidales</taxon>
        <taxon>Ostreobineae</taxon>
        <taxon>Ostreobiaceae</taxon>
        <taxon>Ostreobium</taxon>
    </lineage>
</organism>
<feature type="compositionally biased region" description="Polar residues" evidence="5">
    <location>
        <begin position="526"/>
        <end position="542"/>
    </location>
</feature>
<evidence type="ECO:0000256" key="2">
    <source>
        <dbReference type="ARBA" id="ARBA00022664"/>
    </source>
</evidence>
<dbReference type="Pfam" id="PF12295">
    <property type="entry name" value="Symplekin_C"/>
    <property type="match status" value="1"/>
</dbReference>
<dbReference type="GO" id="GO:0006397">
    <property type="term" value="P:mRNA processing"/>
    <property type="evidence" value="ECO:0007669"/>
    <property type="project" value="UniProtKB-KW"/>
</dbReference>
<proteinExistence type="predicted"/>
<evidence type="ECO:0000256" key="5">
    <source>
        <dbReference type="SAM" id="MobiDB-lite"/>
    </source>
</evidence>
<feature type="compositionally biased region" description="Basic and acidic residues" evidence="5">
    <location>
        <begin position="1516"/>
        <end position="1545"/>
    </location>
</feature>
<dbReference type="InterPro" id="IPR011989">
    <property type="entry name" value="ARM-like"/>
</dbReference>
<feature type="compositionally biased region" description="Basic and acidic residues" evidence="5">
    <location>
        <begin position="464"/>
        <end position="473"/>
    </location>
</feature>
<dbReference type="Pfam" id="PF11935">
    <property type="entry name" value="SYMPK_PTA1_N"/>
    <property type="match status" value="1"/>
</dbReference>
<feature type="compositionally biased region" description="Pro residues" evidence="5">
    <location>
        <begin position="561"/>
        <end position="571"/>
    </location>
</feature>
<keyword evidence="3" id="KW-0539">Nucleus</keyword>
<feature type="compositionally biased region" description="Basic and acidic residues" evidence="5">
    <location>
        <begin position="332"/>
        <end position="361"/>
    </location>
</feature>
<dbReference type="PANTHER" id="PTHR15245:SF20">
    <property type="entry name" value="SYMPLEKIN"/>
    <property type="match status" value="1"/>
</dbReference>
<dbReference type="InterPro" id="IPR021850">
    <property type="entry name" value="Symplekin/Pta1"/>
</dbReference>
<keyword evidence="4" id="KW-0175">Coiled coil</keyword>
<keyword evidence="9" id="KW-1185">Reference proteome</keyword>
<feature type="region of interest" description="Disordered" evidence="5">
    <location>
        <begin position="1123"/>
        <end position="1164"/>
    </location>
</feature>
<feature type="compositionally biased region" description="Basic and acidic residues" evidence="5">
    <location>
        <begin position="1124"/>
        <end position="1141"/>
    </location>
</feature>
<feature type="compositionally biased region" description="Acidic residues" evidence="5">
    <location>
        <begin position="832"/>
        <end position="845"/>
    </location>
</feature>
<dbReference type="Proteomes" id="UP000708148">
    <property type="component" value="Unassembled WGS sequence"/>
</dbReference>
<accession>A0A8S1JCE7</accession>